<accession>A0A8W8MK60</accession>
<dbReference type="Proteomes" id="UP000005408">
    <property type="component" value="Unassembled WGS sequence"/>
</dbReference>
<reference evidence="2" key="1">
    <citation type="submission" date="2022-08" db="UniProtKB">
        <authorList>
            <consortium name="EnsemblMetazoa"/>
        </authorList>
    </citation>
    <scope>IDENTIFICATION</scope>
    <source>
        <strain evidence="2">05x7-T-G4-1.051#20</strain>
    </source>
</reference>
<dbReference type="AlphaFoldDB" id="A0A8W8MK60"/>
<evidence type="ECO:0000256" key="1">
    <source>
        <dbReference type="SAM" id="MobiDB-lite"/>
    </source>
</evidence>
<feature type="region of interest" description="Disordered" evidence="1">
    <location>
        <begin position="93"/>
        <end position="229"/>
    </location>
</feature>
<feature type="compositionally biased region" description="Acidic residues" evidence="1">
    <location>
        <begin position="112"/>
        <end position="125"/>
    </location>
</feature>
<protein>
    <submittedName>
        <fullName evidence="2">Uncharacterized protein</fullName>
    </submittedName>
</protein>
<organism evidence="2 3">
    <name type="scientific">Magallana gigas</name>
    <name type="common">Pacific oyster</name>
    <name type="synonym">Crassostrea gigas</name>
    <dbReference type="NCBI Taxonomy" id="29159"/>
    <lineage>
        <taxon>Eukaryota</taxon>
        <taxon>Metazoa</taxon>
        <taxon>Spiralia</taxon>
        <taxon>Lophotrochozoa</taxon>
        <taxon>Mollusca</taxon>
        <taxon>Bivalvia</taxon>
        <taxon>Autobranchia</taxon>
        <taxon>Pteriomorphia</taxon>
        <taxon>Ostreida</taxon>
        <taxon>Ostreoidea</taxon>
        <taxon>Ostreidae</taxon>
        <taxon>Magallana</taxon>
    </lineage>
</organism>
<feature type="compositionally biased region" description="Basic and acidic residues" evidence="1">
    <location>
        <begin position="99"/>
        <end position="111"/>
    </location>
</feature>
<sequence length="277" mass="31932">KVLVKIVAHDGRHKVADKWEQDVYDVISRPNPDITVFVVRNEDNTGRTRTLHRNLLMPYKTSNQNESPLPPKPKPRKRMIFIEAEDERRVKPVPVQRRTTLDESLSTKESEDHIDDVVEDSDDEVITYTNVRPAGSVSRSTHNTEEEKRNVQVQDSDPNTPNEKDILEPENSDSSTVIEPNKCVIDNSMSNDTTTENEHQSVDTSGDSNDAQDTPRQQPRRSTRERRQPEWIRSGDYVCKTMNVDWMSRADYLQSLINKDNFMDDPAVKKTFLELVT</sequence>
<proteinExistence type="predicted"/>
<feature type="compositionally biased region" description="Polar residues" evidence="1">
    <location>
        <begin position="151"/>
        <end position="161"/>
    </location>
</feature>
<name>A0A8W8MK60_MAGGI</name>
<keyword evidence="3" id="KW-1185">Reference proteome</keyword>
<dbReference type="EnsemblMetazoa" id="G33809.1">
    <property type="protein sequence ID" value="G33809.1:cds"/>
    <property type="gene ID" value="G33809"/>
</dbReference>
<evidence type="ECO:0000313" key="2">
    <source>
        <dbReference type="EnsemblMetazoa" id="G33809.1:cds"/>
    </source>
</evidence>
<feature type="compositionally biased region" description="Polar residues" evidence="1">
    <location>
        <begin position="202"/>
        <end position="212"/>
    </location>
</feature>
<evidence type="ECO:0000313" key="3">
    <source>
        <dbReference type="Proteomes" id="UP000005408"/>
    </source>
</evidence>